<dbReference type="EMBL" id="QJPH01000276">
    <property type="protein sequence ID" value="PZN80990.1"/>
    <property type="molecule type" value="Genomic_DNA"/>
</dbReference>
<comment type="function">
    <text evidence="1">May be involved in the biogenesis of curli organelles.</text>
</comment>
<dbReference type="InterPro" id="IPR005534">
    <property type="entry name" value="Curli_assmbl/transp-comp_CsgG"/>
</dbReference>
<evidence type="ECO:0000313" key="10">
    <source>
        <dbReference type="Proteomes" id="UP000249396"/>
    </source>
</evidence>
<evidence type="ECO:0000256" key="5">
    <source>
        <dbReference type="ARBA" id="ARBA00022729"/>
    </source>
</evidence>
<evidence type="ECO:0000313" key="9">
    <source>
        <dbReference type="EMBL" id="PZN80990.1"/>
    </source>
</evidence>
<dbReference type="Pfam" id="PF03783">
    <property type="entry name" value="CsgG"/>
    <property type="match status" value="1"/>
</dbReference>
<keyword evidence="6" id="KW-0472">Membrane</keyword>
<dbReference type="Proteomes" id="UP000249396">
    <property type="component" value="Unassembled WGS sequence"/>
</dbReference>
<keyword evidence="8" id="KW-0449">Lipoprotein</keyword>
<accession>A0A2W4T0R4</accession>
<evidence type="ECO:0000256" key="4">
    <source>
        <dbReference type="ARBA" id="ARBA00022475"/>
    </source>
</evidence>
<name>A0A2W4T0R4_9GAMM</name>
<organism evidence="9 10">
    <name type="scientific">Candidatus Methylumidiphilus alinenensis</name>
    <dbReference type="NCBI Taxonomy" id="2202197"/>
    <lineage>
        <taxon>Bacteria</taxon>
        <taxon>Pseudomonadati</taxon>
        <taxon>Pseudomonadota</taxon>
        <taxon>Gammaproteobacteria</taxon>
        <taxon>Methylococcales</taxon>
        <taxon>Candidatus Methylumidiphilus</taxon>
    </lineage>
</organism>
<comment type="caution">
    <text evidence="9">The sequence shown here is derived from an EMBL/GenBank/DDBJ whole genome shotgun (WGS) entry which is preliminary data.</text>
</comment>
<gene>
    <name evidence="9" type="ORF">DM484_09300</name>
</gene>
<evidence type="ECO:0000256" key="1">
    <source>
        <dbReference type="ARBA" id="ARBA00003989"/>
    </source>
</evidence>
<protein>
    <recommendedName>
        <fullName evidence="3">Curli production assembly/transport component CsgG</fullName>
    </recommendedName>
</protein>
<keyword evidence="5" id="KW-0732">Signal</keyword>
<dbReference type="AlphaFoldDB" id="A0A2W4T0R4"/>
<proteinExistence type="inferred from homology"/>
<keyword evidence="7" id="KW-0564">Palmitate</keyword>
<evidence type="ECO:0000256" key="6">
    <source>
        <dbReference type="ARBA" id="ARBA00023136"/>
    </source>
</evidence>
<comment type="similarity">
    <text evidence="2">Belongs to the CsgG family.</text>
</comment>
<keyword evidence="4" id="KW-1003">Cell membrane</keyword>
<evidence type="ECO:0000256" key="2">
    <source>
        <dbReference type="ARBA" id="ARBA00008899"/>
    </source>
</evidence>
<evidence type="ECO:0000256" key="7">
    <source>
        <dbReference type="ARBA" id="ARBA00023139"/>
    </source>
</evidence>
<sequence length="364" mass="40615">MFSFSHFFRLRYLVAWLRLNARFPLGARASHPLEWRPGWPRSQEKGRVSERLRLRFSFGIAVLVIGCALLSACSSMIQPISSGKPLVDYRSSVSQMLRKLPPPPEPIVVGVYKFRDQTGQYKSSDTLVQYSTAVTQGGTPMLIRALLEAGNGKWFTVLERESLPNLMNERKIIRQTREQYLGEKEGKPQPEEGAVQHFLPPMLYAPILLDGGIIAYETNLLTGGVGARYFGAGGSLEFRRDAVTSMLRSISVKNGQILNQVDARKTIFSADLESGLYRYISYNKLLEVEAGITSNEPPQMAVMESIESCVYALIMEGLISHAWSLANPAEVQPLIEQYLKDRDSKMVAQFDSHGNVVSVVPGPK</sequence>
<dbReference type="GO" id="GO:0030288">
    <property type="term" value="C:outer membrane-bounded periplasmic space"/>
    <property type="evidence" value="ECO:0007669"/>
    <property type="project" value="InterPro"/>
</dbReference>
<dbReference type="PANTHER" id="PTHR41164">
    <property type="entry name" value="CURLI PRODUCTION ASSEMBLY/TRANSPORT COMPONENT CSGG"/>
    <property type="match status" value="1"/>
</dbReference>
<dbReference type="Gene3D" id="3.40.50.10610">
    <property type="entry name" value="ABC-type transport auxiliary lipoprotein component"/>
    <property type="match status" value="2"/>
</dbReference>
<evidence type="ECO:0000256" key="8">
    <source>
        <dbReference type="ARBA" id="ARBA00023288"/>
    </source>
</evidence>
<dbReference type="PANTHER" id="PTHR41164:SF1">
    <property type="entry name" value="CURLI PRODUCTION ASSEMBLY_TRANSPORT COMPONENT CSGG"/>
    <property type="match status" value="1"/>
</dbReference>
<reference evidence="9 10" key="1">
    <citation type="journal article" date="2018" name="Aquat. Microb. Ecol.">
        <title>Gammaproteobacterial methanotrophs dominate.</title>
        <authorList>
            <person name="Rissanen A.J."/>
            <person name="Saarenheimo J."/>
            <person name="Tiirola M."/>
            <person name="Peura S."/>
            <person name="Aalto S.L."/>
            <person name="Karvinen A."/>
            <person name="Nykanen H."/>
        </authorList>
    </citation>
    <scope>NUCLEOTIDE SEQUENCE [LARGE SCALE GENOMIC DNA]</scope>
    <source>
        <strain evidence="9">AMbin10</strain>
    </source>
</reference>
<evidence type="ECO:0000256" key="3">
    <source>
        <dbReference type="ARBA" id="ARBA00014028"/>
    </source>
</evidence>